<protein>
    <recommendedName>
        <fullName evidence="3">Tetratricopeptide repeat protein</fullName>
    </recommendedName>
</protein>
<evidence type="ECO:0008006" key="3">
    <source>
        <dbReference type="Google" id="ProtNLM"/>
    </source>
</evidence>
<dbReference type="EMBL" id="JACCAB010000001">
    <property type="protein sequence ID" value="NYG08665.1"/>
    <property type="molecule type" value="Genomic_DNA"/>
</dbReference>
<evidence type="ECO:0000313" key="1">
    <source>
        <dbReference type="EMBL" id="NYG08665.1"/>
    </source>
</evidence>
<accession>A0A852WR32</accession>
<gene>
    <name evidence="1" type="ORF">BJ986_003152</name>
</gene>
<proteinExistence type="predicted"/>
<evidence type="ECO:0000313" key="2">
    <source>
        <dbReference type="Proteomes" id="UP000573599"/>
    </source>
</evidence>
<dbReference type="AlphaFoldDB" id="A0A852WR32"/>
<organism evidence="1 2">
    <name type="scientific">Pedococcus badiiscoriae</name>
    <dbReference type="NCBI Taxonomy" id="642776"/>
    <lineage>
        <taxon>Bacteria</taxon>
        <taxon>Bacillati</taxon>
        <taxon>Actinomycetota</taxon>
        <taxon>Actinomycetes</taxon>
        <taxon>Micrococcales</taxon>
        <taxon>Intrasporangiaceae</taxon>
        <taxon>Pedococcus</taxon>
    </lineage>
</organism>
<sequence>MRDWTSITNAIALALSGERQRGREALLACWEATAQGDHAQRCVLAHYLADQRSALDEEVAWDEVAMSEHAYVVDEDLVPIGVTSAAALAPSLHLNLGDGYLRQGRLDDARAQLDAGMQAQSTLSIDGYGAHIRSGLERLRQRVEEVQLP</sequence>
<dbReference type="RefSeq" id="WP_179423254.1">
    <property type="nucleotide sequence ID" value="NZ_JACCAB010000001.1"/>
</dbReference>
<comment type="caution">
    <text evidence="1">The sequence shown here is derived from an EMBL/GenBank/DDBJ whole genome shotgun (WGS) entry which is preliminary data.</text>
</comment>
<name>A0A852WR32_9MICO</name>
<reference evidence="1 2" key="1">
    <citation type="submission" date="2020-07" db="EMBL/GenBank/DDBJ databases">
        <title>Sequencing the genomes of 1000 actinobacteria strains.</title>
        <authorList>
            <person name="Klenk H.-P."/>
        </authorList>
    </citation>
    <scope>NUCLEOTIDE SEQUENCE [LARGE SCALE GENOMIC DNA]</scope>
    <source>
        <strain evidence="1 2">DSM 23987</strain>
    </source>
</reference>
<dbReference type="Proteomes" id="UP000573599">
    <property type="component" value="Unassembled WGS sequence"/>
</dbReference>
<keyword evidence="2" id="KW-1185">Reference proteome</keyword>